<feature type="region of interest" description="Disordered" evidence="1">
    <location>
        <begin position="190"/>
        <end position="215"/>
    </location>
</feature>
<sequence length="215" mass="23729">MSCDPGAERRAAAIREVVTAATVERMDAVVEEARAEMRAAGARKEAMAFVGETLTRAVQKGDEASARRLRVKEGLIRLTERWRRARSSTGAGCEASANCPSDAERREADRRAGALGDEVWQRYEQGATDDEIIEWLLQVEDIHMIWTGSSGVMLQLKGSHEVGIHRCDYHNHGPLPDALGGRDEFFNGRSDFAGSQASGREQTPWGSSPRMSDIW</sequence>
<keyword evidence="3" id="KW-1185">Reference proteome</keyword>
<dbReference type="Proteomes" id="UP000282926">
    <property type="component" value="Unassembled WGS sequence"/>
</dbReference>
<evidence type="ECO:0000313" key="3">
    <source>
        <dbReference type="Proteomes" id="UP000282926"/>
    </source>
</evidence>
<dbReference type="RefSeq" id="WP_127780908.1">
    <property type="nucleotide sequence ID" value="NZ_SADD01000012.1"/>
</dbReference>
<organism evidence="2 3">
    <name type="scientific">Lujinxingia sediminis</name>
    <dbReference type="NCBI Taxonomy" id="2480984"/>
    <lineage>
        <taxon>Bacteria</taxon>
        <taxon>Deltaproteobacteria</taxon>
        <taxon>Bradymonadales</taxon>
        <taxon>Lujinxingiaceae</taxon>
        <taxon>Lujinxingia</taxon>
    </lineage>
</organism>
<name>A0ABY0CPN6_9DELT</name>
<comment type="caution">
    <text evidence="2">The sequence shown here is derived from an EMBL/GenBank/DDBJ whole genome shotgun (WGS) entry which is preliminary data.</text>
</comment>
<dbReference type="EMBL" id="SADD01000012">
    <property type="protein sequence ID" value="RVU42366.1"/>
    <property type="molecule type" value="Genomic_DNA"/>
</dbReference>
<reference evidence="2 3" key="1">
    <citation type="submission" date="2019-01" db="EMBL/GenBank/DDBJ databases">
        <title>Lujinxingia litoralis gen. nov., sp. nov. and Lujinxingia sediminis gen. nov., sp. nov., new members in the order Bradymonadales, isolated from coastal sediment.</title>
        <authorList>
            <person name="Li C.-M."/>
        </authorList>
    </citation>
    <scope>NUCLEOTIDE SEQUENCE [LARGE SCALE GENOMIC DNA]</scope>
    <source>
        <strain evidence="2 3">SEH01</strain>
    </source>
</reference>
<feature type="compositionally biased region" description="Polar residues" evidence="1">
    <location>
        <begin position="193"/>
        <end position="215"/>
    </location>
</feature>
<evidence type="ECO:0000313" key="2">
    <source>
        <dbReference type="EMBL" id="RVU42366.1"/>
    </source>
</evidence>
<evidence type="ECO:0000256" key="1">
    <source>
        <dbReference type="SAM" id="MobiDB-lite"/>
    </source>
</evidence>
<proteinExistence type="predicted"/>
<protein>
    <submittedName>
        <fullName evidence="2">Uncharacterized protein</fullName>
    </submittedName>
</protein>
<gene>
    <name evidence="2" type="ORF">EA187_15925</name>
</gene>
<accession>A0ABY0CPN6</accession>